<keyword evidence="19" id="KW-1185">Reference proteome</keyword>
<dbReference type="Gene3D" id="3.40.50.880">
    <property type="match status" value="1"/>
</dbReference>
<dbReference type="InterPro" id="IPR029062">
    <property type="entry name" value="Class_I_gatase-like"/>
</dbReference>
<dbReference type="FunFam" id="2.40.180.10:FF:000003">
    <property type="entry name" value="Catalase"/>
    <property type="match status" value="1"/>
</dbReference>
<dbReference type="InterPro" id="IPR041399">
    <property type="entry name" value="Catalase_large_C"/>
</dbReference>
<evidence type="ECO:0000256" key="3">
    <source>
        <dbReference type="ARBA" id="ARBA00012314"/>
    </source>
</evidence>
<dbReference type="PIRSF" id="PIRSF038927">
    <property type="entry name" value="Catalase_clade2"/>
    <property type="match status" value="1"/>
</dbReference>
<comment type="function">
    <text evidence="10">Decomposes hydrogen peroxide into water and oxygen; serves to protect cells from the toxic effects of hydrogen peroxide.</text>
</comment>
<keyword evidence="9 10" id="KW-0376">Hydrogen peroxide</keyword>
<feature type="cross-link" description="3'-histidyl-3-tyrosine (His-Tyr)" evidence="14">
    <location>
        <begin position="347"/>
        <end position="370"/>
    </location>
</feature>
<feature type="binding site" evidence="13">
    <location>
        <position position="366"/>
    </location>
    <ligand>
        <name>heme</name>
        <dbReference type="ChEBI" id="CHEBI:30413"/>
    </ligand>
</feature>
<evidence type="ECO:0000256" key="8">
    <source>
        <dbReference type="ARBA" id="ARBA00023004"/>
    </source>
</evidence>
<comment type="catalytic activity">
    <reaction evidence="10 15">
        <text>2 H2O2 = O2 + 2 H2O</text>
        <dbReference type="Rhea" id="RHEA:20309"/>
        <dbReference type="ChEBI" id="CHEBI:15377"/>
        <dbReference type="ChEBI" id="CHEBI:15379"/>
        <dbReference type="ChEBI" id="CHEBI:16240"/>
        <dbReference type="EC" id="1.11.1.6"/>
    </reaction>
</comment>
<dbReference type="Pfam" id="PF18011">
    <property type="entry name" value="Catalase_C"/>
    <property type="match status" value="1"/>
</dbReference>
<evidence type="ECO:0000256" key="13">
    <source>
        <dbReference type="PIRSR" id="PIRSR038927-3"/>
    </source>
</evidence>
<evidence type="ECO:0000256" key="5">
    <source>
        <dbReference type="ARBA" id="ARBA00022617"/>
    </source>
</evidence>
<dbReference type="InterPro" id="IPR024712">
    <property type="entry name" value="Catalase_clade2"/>
</dbReference>
<dbReference type="PANTHER" id="PTHR42821">
    <property type="entry name" value="CATALASE"/>
    <property type="match status" value="1"/>
</dbReference>
<evidence type="ECO:0000256" key="14">
    <source>
        <dbReference type="PIRSR" id="PIRSR038927-4"/>
    </source>
</evidence>
<dbReference type="PANTHER" id="PTHR42821:SF1">
    <property type="entry name" value="CATALASE-B"/>
    <property type="match status" value="1"/>
</dbReference>
<dbReference type="SUPFAM" id="SSF52317">
    <property type="entry name" value="Class I glutamine amidotransferase-like"/>
    <property type="match status" value="1"/>
</dbReference>
<organism evidence="18 19">
    <name type="scientific">Dyadobacter luteus</name>
    <dbReference type="NCBI Taxonomy" id="2259619"/>
    <lineage>
        <taxon>Bacteria</taxon>
        <taxon>Pseudomonadati</taxon>
        <taxon>Bacteroidota</taxon>
        <taxon>Cytophagia</taxon>
        <taxon>Cytophagales</taxon>
        <taxon>Spirosomataceae</taxon>
        <taxon>Dyadobacter</taxon>
    </lineage>
</organism>
<feature type="active site" evidence="11">
    <location>
        <position position="156"/>
    </location>
</feature>
<comment type="caution">
    <text evidence="18">The sequence shown here is derived from an EMBL/GenBank/DDBJ whole genome shotgun (WGS) entry which is preliminary data.</text>
</comment>
<dbReference type="CDD" id="cd08155">
    <property type="entry name" value="catalase_clade_2"/>
    <property type="match status" value="1"/>
</dbReference>
<dbReference type="GO" id="GO:0005829">
    <property type="term" value="C:cytosol"/>
    <property type="evidence" value="ECO:0007669"/>
    <property type="project" value="TreeGrafter"/>
</dbReference>
<feature type="binding site" evidence="13">
    <location>
        <position position="169"/>
    </location>
    <ligand>
        <name>heme</name>
        <dbReference type="ChEBI" id="CHEBI:30413"/>
    </ligand>
</feature>
<feature type="domain" description="Catalase core" evidence="17">
    <location>
        <begin position="36"/>
        <end position="424"/>
    </location>
</feature>
<keyword evidence="4 10" id="KW-0575">Peroxidase</keyword>
<evidence type="ECO:0000256" key="7">
    <source>
        <dbReference type="ARBA" id="ARBA00023002"/>
    </source>
</evidence>
<evidence type="ECO:0000256" key="9">
    <source>
        <dbReference type="ARBA" id="ARBA00023324"/>
    </source>
</evidence>
<accession>A0A3D8YEZ5</accession>
<name>A0A3D8YEZ5_9BACT</name>
<keyword evidence="8 10" id="KW-0408">Iron</keyword>
<evidence type="ECO:0000256" key="16">
    <source>
        <dbReference type="SAM" id="MobiDB-lite"/>
    </source>
</evidence>
<comment type="similarity">
    <text evidence="2">Belongs to the catalase family. HPII subfamily.</text>
</comment>
<dbReference type="GO" id="GO:0046872">
    <property type="term" value="F:metal ion binding"/>
    <property type="evidence" value="ECO:0007669"/>
    <property type="project" value="UniProtKB-KW"/>
</dbReference>
<dbReference type="CDD" id="cd03132">
    <property type="entry name" value="GATase1_catalase"/>
    <property type="match status" value="1"/>
</dbReference>
<dbReference type="Pfam" id="PF00199">
    <property type="entry name" value="Catalase"/>
    <property type="match status" value="1"/>
</dbReference>
<protein>
    <recommendedName>
        <fullName evidence="3 10">Catalase</fullName>
        <ecNumber evidence="3 10">1.11.1.6</ecNumber>
    </recommendedName>
</protein>
<dbReference type="InterPro" id="IPR018028">
    <property type="entry name" value="Catalase"/>
</dbReference>
<keyword evidence="5 10" id="KW-0349">Heme</keyword>
<dbReference type="GO" id="GO:0006979">
    <property type="term" value="P:response to oxidative stress"/>
    <property type="evidence" value="ECO:0007669"/>
    <property type="project" value="InterPro"/>
</dbReference>
<dbReference type="AlphaFoldDB" id="A0A3D8YEZ5"/>
<evidence type="ECO:0000256" key="6">
    <source>
        <dbReference type="ARBA" id="ARBA00022723"/>
    </source>
</evidence>
<gene>
    <name evidence="18" type="primary">katE</name>
    <name evidence="18" type="ORF">DSL64_05385</name>
</gene>
<dbReference type="GO" id="GO:0004096">
    <property type="term" value="F:catalase activity"/>
    <property type="evidence" value="ECO:0007669"/>
    <property type="project" value="UniProtKB-UniRule"/>
</dbReference>
<dbReference type="InterPro" id="IPR002226">
    <property type="entry name" value="Catalase_haem_BS"/>
</dbReference>
<feature type="active site" evidence="11">
    <location>
        <position position="83"/>
    </location>
</feature>
<dbReference type="OrthoDB" id="9760293at2"/>
<evidence type="ECO:0000313" key="18">
    <source>
        <dbReference type="EMBL" id="REA63055.1"/>
    </source>
</evidence>
<dbReference type="GO" id="GO:0042744">
    <property type="term" value="P:hydrogen peroxide catabolic process"/>
    <property type="evidence" value="ECO:0007669"/>
    <property type="project" value="UniProtKB-UniRule"/>
</dbReference>
<dbReference type="GO" id="GO:0020037">
    <property type="term" value="F:heme binding"/>
    <property type="evidence" value="ECO:0007669"/>
    <property type="project" value="UniProtKB-UniRule"/>
</dbReference>
<dbReference type="SUPFAM" id="SSF56634">
    <property type="entry name" value="Heme-dependent catalase-like"/>
    <property type="match status" value="1"/>
</dbReference>
<feature type="compositionally biased region" description="Polar residues" evidence="16">
    <location>
        <begin position="33"/>
        <end position="46"/>
    </location>
</feature>
<evidence type="ECO:0000256" key="12">
    <source>
        <dbReference type="PIRSR" id="PIRSR038927-2"/>
    </source>
</evidence>
<dbReference type="PROSITE" id="PS00437">
    <property type="entry name" value="CATALASE_1"/>
    <property type="match status" value="1"/>
</dbReference>
<evidence type="ECO:0000256" key="4">
    <source>
        <dbReference type="ARBA" id="ARBA00022559"/>
    </source>
</evidence>
<dbReference type="PROSITE" id="PS00438">
    <property type="entry name" value="CATALASE_2"/>
    <property type="match status" value="1"/>
</dbReference>
<evidence type="ECO:0000256" key="1">
    <source>
        <dbReference type="ARBA" id="ARBA00001971"/>
    </source>
</evidence>
<comment type="cofactor">
    <cofactor evidence="1 10 12">
        <name>heme</name>
        <dbReference type="ChEBI" id="CHEBI:30413"/>
    </cofactor>
</comment>
<keyword evidence="6 10" id="KW-0479">Metal-binding</keyword>
<keyword evidence="7 10" id="KW-0560">Oxidoreductase</keyword>
<feature type="binding site" evidence="13">
    <location>
        <position position="377"/>
    </location>
    <ligand>
        <name>heme</name>
        <dbReference type="ChEBI" id="CHEBI:30413"/>
    </ligand>
</feature>
<evidence type="ECO:0000256" key="10">
    <source>
        <dbReference type="PIRNR" id="PIRNR038927"/>
    </source>
</evidence>
<proteinExistence type="inferred from homology"/>
<dbReference type="PRINTS" id="PR00067">
    <property type="entry name" value="CATALASE"/>
</dbReference>
<dbReference type="Gene3D" id="1.20.1370.20">
    <property type="match status" value="1"/>
</dbReference>
<dbReference type="EMBL" id="QNUL01000003">
    <property type="protein sequence ID" value="REA63055.1"/>
    <property type="molecule type" value="Genomic_DNA"/>
</dbReference>
<dbReference type="RefSeq" id="WP_115829643.1">
    <property type="nucleotide sequence ID" value="NZ_QNUL01000003.1"/>
</dbReference>
<sequence>MAKEQKPQIQEKLQPENDKIKDLTRNMEDSSGEVMNTNTGLRINDDQNSLKAGERGASLLEDFILREKITHFDHERIPERVVHARGSGAHGVFKVYESLDKYTKAQFLNDTEIETPVFVRFSTVAGSRGSTDLARDARGFAVKFYTQEGNFDLVGNNMPVFFIQDAMKFPDLIHAVKPEPDNEMPQAASAHDTFWDFISVMPESAHMIMWAMSDRGIPRSYRMMEGFGVHTFRLINAEGESHFVKFHWKPLLGVHAVAWDEAQKISGKDPDFHRRDLWDAIESGNYPEWELGLQIVPESDEFKFDFDLLDPTKIIPEELVPVQRVGKLTLNRNPENFFAETEQSAFHIGHIVPGIDFTNDPLLQGRLFSYTDTQLIRLGGPNFQEIPINRPIVPVHNNQRDGFMRQTINRGKVAYGPNKLDNNSPRQAKASEGGFTSYPERIDARKIRARSKSFLDHFSQARLFLNSQSEPEKNHMIDAFSFELGKVNSVEIRTRMLGILSLIDKKLASEVAFALRLPVPEDPELPVNLSFPADADPADYDPIMKDGKVVISDALSMANTPKDSIATRKIAFLIADGVNAKSVNTVKSALESQGAVVEMIAPRQNYVIAESDEQIPVQHSFLTAASVLFDAVYVPSGTNSVAAIEAEADAVHFLNEAFKHCKPIAADLGAIQVLEATYFARKLPEDFSEESVLLDGIVVNEDTGKLASLFAKAIAQHRFWDREVPRKIPA</sequence>
<dbReference type="Gene3D" id="2.40.180.10">
    <property type="entry name" value="Catalase core domain"/>
    <property type="match status" value="1"/>
</dbReference>
<dbReference type="SMART" id="SM01060">
    <property type="entry name" value="Catalase"/>
    <property type="match status" value="1"/>
</dbReference>
<evidence type="ECO:0000259" key="17">
    <source>
        <dbReference type="SMART" id="SM01060"/>
    </source>
</evidence>
<evidence type="ECO:0000256" key="2">
    <source>
        <dbReference type="ARBA" id="ARBA00010660"/>
    </source>
</evidence>
<dbReference type="InterPro" id="IPR010582">
    <property type="entry name" value="Catalase_immune_responsive"/>
</dbReference>
<feature type="region of interest" description="Disordered" evidence="16">
    <location>
        <begin position="414"/>
        <end position="434"/>
    </location>
</feature>
<feature type="binding site" evidence="13">
    <location>
        <position position="120"/>
    </location>
    <ligand>
        <name>heme</name>
        <dbReference type="ChEBI" id="CHEBI:30413"/>
    </ligand>
</feature>
<evidence type="ECO:0000256" key="11">
    <source>
        <dbReference type="PIRSR" id="PIRSR038927-1"/>
    </source>
</evidence>
<dbReference type="InterPro" id="IPR024708">
    <property type="entry name" value="Catalase_AS"/>
</dbReference>
<dbReference type="Pfam" id="PF06628">
    <property type="entry name" value="Catalase-rel"/>
    <property type="match status" value="1"/>
</dbReference>
<dbReference type="InterPro" id="IPR043156">
    <property type="entry name" value="Catalase_clade2_helical"/>
</dbReference>
<dbReference type="InterPro" id="IPR020835">
    <property type="entry name" value="Catalase_sf"/>
</dbReference>
<feature type="binding site" evidence="13">
    <location>
        <position position="80"/>
    </location>
    <ligand>
        <name>heme</name>
        <dbReference type="ChEBI" id="CHEBI:30413"/>
    </ligand>
</feature>
<feature type="compositionally biased region" description="Basic and acidic residues" evidence="16">
    <location>
        <begin position="13"/>
        <end position="28"/>
    </location>
</feature>
<feature type="region of interest" description="Disordered" evidence="16">
    <location>
        <begin position="1"/>
        <end position="46"/>
    </location>
</feature>
<feature type="binding site" description="axial binding residue" evidence="12">
    <location>
        <position position="370"/>
    </location>
    <ligand>
        <name>heme</name>
        <dbReference type="ChEBI" id="CHEBI:30413"/>
    </ligand>
    <ligandPart>
        <name>Fe</name>
        <dbReference type="ChEBI" id="CHEBI:18248"/>
    </ligandPart>
</feature>
<dbReference type="InterPro" id="IPR011614">
    <property type="entry name" value="Catalase_core"/>
</dbReference>
<dbReference type="PROSITE" id="PS51402">
    <property type="entry name" value="CATALASE_3"/>
    <property type="match status" value="1"/>
</dbReference>
<dbReference type="EC" id="1.11.1.6" evidence="3 10"/>
<reference evidence="18 19" key="1">
    <citation type="submission" date="2018-07" db="EMBL/GenBank/DDBJ databases">
        <title>Dyadobacter roseus sp. nov., isolated from rose rhizosphere soil.</title>
        <authorList>
            <person name="Chen L."/>
        </authorList>
    </citation>
    <scope>NUCLEOTIDE SEQUENCE [LARGE SCALE GENOMIC DNA]</scope>
    <source>
        <strain evidence="18 19">RS19</strain>
    </source>
</reference>
<dbReference type="Proteomes" id="UP000256373">
    <property type="component" value="Unassembled WGS sequence"/>
</dbReference>
<evidence type="ECO:0000313" key="19">
    <source>
        <dbReference type="Proteomes" id="UP000256373"/>
    </source>
</evidence>
<evidence type="ECO:0000256" key="15">
    <source>
        <dbReference type="RuleBase" id="RU000498"/>
    </source>
</evidence>